<dbReference type="STRING" id="1563681.BFP71_15750"/>
<reference evidence="1 2" key="1">
    <citation type="submission" date="2016-08" db="EMBL/GenBank/DDBJ databases">
        <title>Draft genome of Fabibacter sp. strain SK-8.</title>
        <authorList>
            <person name="Wong S.-K."/>
            <person name="Hamasaki K."/>
            <person name="Yoshizawa S."/>
        </authorList>
    </citation>
    <scope>NUCLEOTIDE SEQUENCE [LARGE SCALE GENOMIC DNA]</scope>
    <source>
        <strain evidence="1 2">SK-8</strain>
    </source>
</reference>
<sequence length="111" mass="12650">MNYNNRRFRAVQNSPNGEVSTDLIFHYFQNDEILTCEYAGGQIRKGHLIGLVGNDGTIEMRYHQINQSDELMTGRCTSKPELLSNGKIRLHESWQWTSGDLSEGTSTLEEV</sequence>
<gene>
    <name evidence="1" type="ORF">BFP71_15750</name>
</gene>
<dbReference type="EMBL" id="MDGQ01000005">
    <property type="protein sequence ID" value="OEK04892.1"/>
    <property type="molecule type" value="Genomic_DNA"/>
</dbReference>
<dbReference type="InterPro" id="IPR058595">
    <property type="entry name" value="Avidin-like"/>
</dbReference>
<evidence type="ECO:0000313" key="1">
    <source>
        <dbReference type="EMBL" id="OEK04892.1"/>
    </source>
</evidence>
<evidence type="ECO:0000313" key="2">
    <source>
        <dbReference type="Proteomes" id="UP000095552"/>
    </source>
</evidence>
<comment type="caution">
    <text evidence="1">The sequence shown here is derived from an EMBL/GenBank/DDBJ whole genome shotgun (WGS) entry which is preliminary data.</text>
</comment>
<proteinExistence type="predicted"/>
<dbReference type="Pfam" id="PF26421">
    <property type="entry name" value="Avidin_like"/>
    <property type="match status" value="1"/>
</dbReference>
<organism evidence="1 2">
    <name type="scientific">Roseivirga misakiensis</name>
    <dbReference type="NCBI Taxonomy" id="1563681"/>
    <lineage>
        <taxon>Bacteria</taxon>
        <taxon>Pseudomonadati</taxon>
        <taxon>Bacteroidota</taxon>
        <taxon>Cytophagia</taxon>
        <taxon>Cytophagales</taxon>
        <taxon>Roseivirgaceae</taxon>
        <taxon>Roseivirga</taxon>
    </lineage>
</organism>
<dbReference type="AlphaFoldDB" id="A0A1E5T0I2"/>
<name>A0A1E5T0I2_9BACT</name>
<keyword evidence="2" id="KW-1185">Reference proteome</keyword>
<accession>A0A1E5T0I2</accession>
<dbReference type="Proteomes" id="UP000095552">
    <property type="component" value="Unassembled WGS sequence"/>
</dbReference>
<protein>
    <submittedName>
        <fullName evidence="1">N-acetylglutamate synthase</fullName>
    </submittedName>
</protein>
<dbReference type="OrthoDB" id="5684515at2"/>
<dbReference type="RefSeq" id="WP_069836397.1">
    <property type="nucleotide sequence ID" value="NZ_MDGQ01000005.1"/>
</dbReference>